<dbReference type="KEGG" id="rfr:Rfer_2544"/>
<dbReference type="eggNOG" id="COG3706">
    <property type="taxonomic scope" value="Bacteria"/>
</dbReference>
<feature type="transmembrane region" description="Helical" evidence="3">
    <location>
        <begin position="54"/>
        <end position="73"/>
    </location>
</feature>
<dbReference type="Pfam" id="PF00990">
    <property type="entry name" value="GGDEF"/>
    <property type="match status" value="1"/>
</dbReference>
<keyword evidence="3" id="KW-1133">Transmembrane helix</keyword>
<dbReference type="FunFam" id="3.30.70.270:FF:000001">
    <property type="entry name" value="Diguanylate cyclase domain protein"/>
    <property type="match status" value="1"/>
</dbReference>
<keyword evidence="3" id="KW-0472">Membrane</keyword>
<evidence type="ECO:0000256" key="3">
    <source>
        <dbReference type="SAM" id="Phobius"/>
    </source>
</evidence>
<dbReference type="NCBIfam" id="TIGR00254">
    <property type="entry name" value="GGDEF"/>
    <property type="match status" value="1"/>
</dbReference>
<dbReference type="SUPFAM" id="SSF55073">
    <property type="entry name" value="Nucleotide cyclase"/>
    <property type="match status" value="1"/>
</dbReference>
<protein>
    <recommendedName>
        <fullName evidence="1">diguanylate cyclase</fullName>
        <ecNumber evidence="1">2.7.7.65</ecNumber>
    </recommendedName>
</protein>
<dbReference type="SMART" id="SM00267">
    <property type="entry name" value="GGDEF"/>
    <property type="match status" value="1"/>
</dbReference>
<organism evidence="5 6">
    <name type="scientific">Albidiferax ferrireducens (strain ATCC BAA-621 / DSM 15236 / T118)</name>
    <name type="common">Rhodoferax ferrireducens</name>
    <dbReference type="NCBI Taxonomy" id="338969"/>
    <lineage>
        <taxon>Bacteria</taxon>
        <taxon>Pseudomonadati</taxon>
        <taxon>Pseudomonadota</taxon>
        <taxon>Betaproteobacteria</taxon>
        <taxon>Burkholderiales</taxon>
        <taxon>Comamonadaceae</taxon>
        <taxon>Rhodoferax</taxon>
    </lineage>
</organism>
<dbReference type="CDD" id="cd01949">
    <property type="entry name" value="GGDEF"/>
    <property type="match status" value="1"/>
</dbReference>
<feature type="transmembrane region" description="Helical" evidence="3">
    <location>
        <begin position="27"/>
        <end position="48"/>
    </location>
</feature>
<feature type="transmembrane region" description="Helical" evidence="3">
    <location>
        <begin position="104"/>
        <end position="123"/>
    </location>
</feature>
<dbReference type="EMBL" id="CP000267">
    <property type="protein sequence ID" value="ABD70261.1"/>
    <property type="molecule type" value="Genomic_DNA"/>
</dbReference>
<accession>Q21VE2</accession>
<dbReference type="InterPro" id="IPR050469">
    <property type="entry name" value="Diguanylate_Cyclase"/>
</dbReference>
<dbReference type="PANTHER" id="PTHR45138:SF9">
    <property type="entry name" value="DIGUANYLATE CYCLASE DGCM-RELATED"/>
    <property type="match status" value="1"/>
</dbReference>
<dbReference type="GO" id="GO:0052621">
    <property type="term" value="F:diguanylate cyclase activity"/>
    <property type="evidence" value="ECO:0007669"/>
    <property type="project" value="UniProtKB-EC"/>
</dbReference>
<dbReference type="Gene3D" id="3.30.70.270">
    <property type="match status" value="1"/>
</dbReference>
<proteinExistence type="predicted"/>
<dbReference type="InterPro" id="IPR029787">
    <property type="entry name" value="Nucleotide_cyclase"/>
</dbReference>
<dbReference type="RefSeq" id="WP_011464829.1">
    <property type="nucleotide sequence ID" value="NC_007908.1"/>
</dbReference>
<evidence type="ECO:0000256" key="2">
    <source>
        <dbReference type="ARBA" id="ARBA00034247"/>
    </source>
</evidence>
<evidence type="ECO:0000256" key="1">
    <source>
        <dbReference type="ARBA" id="ARBA00012528"/>
    </source>
</evidence>
<dbReference type="InterPro" id="IPR000160">
    <property type="entry name" value="GGDEF_dom"/>
</dbReference>
<evidence type="ECO:0000313" key="5">
    <source>
        <dbReference type="EMBL" id="ABD70261.1"/>
    </source>
</evidence>
<keyword evidence="6" id="KW-1185">Reference proteome</keyword>
<dbReference type="STRING" id="338969.Rfer_2544"/>
<evidence type="ECO:0000259" key="4">
    <source>
        <dbReference type="PROSITE" id="PS50887"/>
    </source>
</evidence>
<feature type="domain" description="GGDEF" evidence="4">
    <location>
        <begin position="260"/>
        <end position="393"/>
    </location>
</feature>
<reference evidence="6" key="1">
    <citation type="submission" date="2006-02" db="EMBL/GenBank/DDBJ databases">
        <title>Complete sequence of chromosome of Rhodoferax ferrireducens DSM 15236.</title>
        <authorList>
            <person name="Copeland A."/>
            <person name="Lucas S."/>
            <person name="Lapidus A."/>
            <person name="Barry K."/>
            <person name="Detter J.C."/>
            <person name="Glavina del Rio T."/>
            <person name="Hammon N."/>
            <person name="Israni S."/>
            <person name="Pitluck S."/>
            <person name="Brettin T."/>
            <person name="Bruce D."/>
            <person name="Han C."/>
            <person name="Tapia R."/>
            <person name="Gilna P."/>
            <person name="Kiss H."/>
            <person name="Schmutz J."/>
            <person name="Larimer F."/>
            <person name="Land M."/>
            <person name="Kyrpides N."/>
            <person name="Ivanova N."/>
            <person name="Richardson P."/>
        </authorList>
    </citation>
    <scope>NUCLEOTIDE SEQUENCE [LARGE SCALE GENOMIC DNA]</scope>
    <source>
        <strain evidence="6">ATCC BAA-621 / DSM 15236 / T118</strain>
    </source>
</reference>
<gene>
    <name evidence="5" type="ordered locus">Rfer_2544</name>
</gene>
<feature type="transmembrane region" description="Helical" evidence="3">
    <location>
        <begin position="80"/>
        <end position="98"/>
    </location>
</feature>
<keyword evidence="3" id="KW-0812">Transmembrane</keyword>
<dbReference type="Proteomes" id="UP000008332">
    <property type="component" value="Chromosome"/>
</dbReference>
<dbReference type="HOGENOM" id="CLU_000445_11_1_4"/>
<sequence>MLVTSIKRWLAPPVFEGAEEKTRQASLINMVCITSLAFTLAVMVGALMGGKTPVSTLIIDLVACAVTLQFRHWLRSGRVVLARFGMVIFGLVFITAVTADIGTIRTPTAAILLFWVLMTGLIFDRRGIVIGTIAASMAVLGLIVAENAGWLRPPFYDVGVTQWVTFTALFGFTSGLTYYINQGTKSALALARKEIEQRKQAEQSLKAANEELHLRVFEVQRLQVELHEQAIHDPLTGLYNRRYLSDALAREIIQAKRANSSLTFVMADIDHFKFVNDSYGHLAGDEVLVQVASLLKKHARGSDIACRYGGEEFLLVFPGTSLELAHKRAEEIQQNCAALSIQHEGKNIAVMLSFGVAAYPDHGQQWEQIIVKADKALYQSKCNGRNQVTIFRDEEFPT</sequence>
<feature type="transmembrane region" description="Helical" evidence="3">
    <location>
        <begin position="128"/>
        <end position="148"/>
    </location>
</feature>
<dbReference type="AlphaFoldDB" id="Q21VE2"/>
<comment type="catalytic activity">
    <reaction evidence="2">
        <text>2 GTP = 3',3'-c-di-GMP + 2 diphosphate</text>
        <dbReference type="Rhea" id="RHEA:24898"/>
        <dbReference type="ChEBI" id="CHEBI:33019"/>
        <dbReference type="ChEBI" id="CHEBI:37565"/>
        <dbReference type="ChEBI" id="CHEBI:58805"/>
        <dbReference type="EC" id="2.7.7.65"/>
    </reaction>
</comment>
<dbReference type="EC" id="2.7.7.65" evidence="1"/>
<name>Q21VE2_ALBFT</name>
<evidence type="ECO:0000313" key="6">
    <source>
        <dbReference type="Proteomes" id="UP000008332"/>
    </source>
</evidence>
<feature type="transmembrane region" description="Helical" evidence="3">
    <location>
        <begin position="160"/>
        <end position="180"/>
    </location>
</feature>
<dbReference type="InterPro" id="IPR043128">
    <property type="entry name" value="Rev_trsase/Diguanyl_cyclase"/>
</dbReference>
<dbReference type="PROSITE" id="PS50887">
    <property type="entry name" value="GGDEF"/>
    <property type="match status" value="1"/>
</dbReference>
<dbReference type="PANTHER" id="PTHR45138">
    <property type="entry name" value="REGULATORY COMPONENTS OF SENSORY TRANSDUCTION SYSTEM"/>
    <property type="match status" value="1"/>
</dbReference>